<accession>A0AAE1IBZ1</accession>
<protein>
    <recommendedName>
        <fullName evidence="3">N-acetyltransferase domain-containing protein</fullName>
    </recommendedName>
</protein>
<reference evidence="4" key="1">
    <citation type="submission" date="2023-11" db="EMBL/GenBank/DDBJ databases">
        <title>The genome sequences of three competitors of mushroom-forming fungi.</title>
        <authorList>
            <person name="Beijen E."/>
            <person name="Ohm R.A."/>
        </authorList>
    </citation>
    <scope>NUCLEOTIDE SEQUENCE</scope>
    <source>
        <strain evidence="4">CBS 100526</strain>
    </source>
</reference>
<sequence>MMMKTQKDMAVANSSEAVPSTYIASSEGRLSPVPFLPIIANDTVDIDDELMEVGTIGFDRIAQFYFYEVCLSEEFLRAFPFCFNPKLAFLKPQHVVTAIVLEQFAFEHSVRGFCNQLVEYRVRFSCNLSYGLFNICDMTERKDWWMATKVRGWNIDGCPEDVRRLMFVHIIATLGCSPVVTDEDMDYPKNYSKILHGDESSPSEPVGHRPDGRTVCIHSIAVCPRLQGLGLGTATLKSYVQRMNSSGLADRVALICRKSETRFFQKCGFRNIGRSDTKTLTGEFYNMVFDLPGCHDFIDWNQIEKDGQQY</sequence>
<dbReference type="PANTHER" id="PTHR10908">
    <property type="entry name" value="SEROTONIN N-ACETYLTRANSFERASE"/>
    <property type="match status" value="1"/>
</dbReference>
<evidence type="ECO:0000313" key="5">
    <source>
        <dbReference type="Proteomes" id="UP001273209"/>
    </source>
</evidence>
<dbReference type="EMBL" id="JAWRVG010000031">
    <property type="protein sequence ID" value="KAK4068582.1"/>
    <property type="molecule type" value="Genomic_DNA"/>
</dbReference>
<keyword evidence="1" id="KW-0808">Transferase</keyword>
<dbReference type="InterPro" id="IPR000182">
    <property type="entry name" value="GNAT_dom"/>
</dbReference>
<gene>
    <name evidence="4" type="ORF">Triagg1_7230</name>
</gene>
<dbReference type="InterPro" id="IPR051635">
    <property type="entry name" value="SNAT-like"/>
</dbReference>
<dbReference type="PANTHER" id="PTHR10908:SF0">
    <property type="entry name" value="SEROTONIN N-ACETYLTRANSFERASE"/>
    <property type="match status" value="1"/>
</dbReference>
<dbReference type="Pfam" id="PF00583">
    <property type="entry name" value="Acetyltransf_1"/>
    <property type="match status" value="1"/>
</dbReference>
<dbReference type="GeneID" id="87921848"/>
<evidence type="ECO:0000256" key="2">
    <source>
        <dbReference type="ARBA" id="ARBA00023315"/>
    </source>
</evidence>
<feature type="domain" description="N-acetyltransferase" evidence="3">
    <location>
        <begin position="148"/>
        <end position="292"/>
    </location>
</feature>
<dbReference type="Proteomes" id="UP001273209">
    <property type="component" value="Unassembled WGS sequence"/>
</dbReference>
<evidence type="ECO:0000256" key="1">
    <source>
        <dbReference type="ARBA" id="ARBA00022679"/>
    </source>
</evidence>
<evidence type="ECO:0000313" key="4">
    <source>
        <dbReference type="EMBL" id="KAK4068582.1"/>
    </source>
</evidence>
<dbReference type="RefSeq" id="XP_062753806.1">
    <property type="nucleotide sequence ID" value="XM_062901943.1"/>
</dbReference>
<dbReference type="GO" id="GO:0005737">
    <property type="term" value="C:cytoplasm"/>
    <property type="evidence" value="ECO:0007669"/>
    <property type="project" value="TreeGrafter"/>
</dbReference>
<dbReference type="PROSITE" id="PS51186">
    <property type="entry name" value="GNAT"/>
    <property type="match status" value="1"/>
</dbReference>
<dbReference type="SUPFAM" id="SSF55729">
    <property type="entry name" value="Acyl-CoA N-acyltransferases (Nat)"/>
    <property type="match status" value="1"/>
</dbReference>
<organism evidence="4 5">
    <name type="scientific">Trichoderma aggressivum f. europaeum</name>
    <dbReference type="NCBI Taxonomy" id="173218"/>
    <lineage>
        <taxon>Eukaryota</taxon>
        <taxon>Fungi</taxon>
        <taxon>Dikarya</taxon>
        <taxon>Ascomycota</taxon>
        <taxon>Pezizomycotina</taxon>
        <taxon>Sordariomycetes</taxon>
        <taxon>Hypocreomycetidae</taxon>
        <taxon>Hypocreales</taxon>
        <taxon>Hypocreaceae</taxon>
        <taxon>Trichoderma</taxon>
    </lineage>
</organism>
<keyword evidence="2" id="KW-0012">Acyltransferase</keyword>
<dbReference type="GO" id="GO:0004059">
    <property type="term" value="F:aralkylamine N-acetyltransferase activity"/>
    <property type="evidence" value="ECO:0007669"/>
    <property type="project" value="TreeGrafter"/>
</dbReference>
<proteinExistence type="predicted"/>
<comment type="caution">
    <text evidence="4">The sequence shown here is derived from an EMBL/GenBank/DDBJ whole genome shotgun (WGS) entry which is preliminary data.</text>
</comment>
<dbReference type="AlphaFoldDB" id="A0AAE1IBZ1"/>
<name>A0AAE1IBZ1_9HYPO</name>
<dbReference type="Gene3D" id="3.40.630.30">
    <property type="match status" value="1"/>
</dbReference>
<dbReference type="InterPro" id="IPR016181">
    <property type="entry name" value="Acyl_CoA_acyltransferase"/>
</dbReference>
<keyword evidence="5" id="KW-1185">Reference proteome</keyword>
<evidence type="ECO:0000259" key="3">
    <source>
        <dbReference type="PROSITE" id="PS51186"/>
    </source>
</evidence>